<name>F0STI7_RUBBR</name>
<evidence type="ECO:0000256" key="2">
    <source>
        <dbReference type="ARBA" id="ARBA00023002"/>
    </source>
</evidence>
<evidence type="ECO:0000256" key="1">
    <source>
        <dbReference type="ARBA" id="ARBA00007358"/>
    </source>
</evidence>
<dbReference type="Pfam" id="PF00465">
    <property type="entry name" value="Fe-ADH"/>
    <property type="match status" value="1"/>
</dbReference>
<proteinExistence type="inferred from homology"/>
<dbReference type="InterPro" id="IPR039697">
    <property type="entry name" value="Alcohol_dehydrogenase_Fe"/>
</dbReference>
<evidence type="ECO:0000313" key="6">
    <source>
        <dbReference type="Proteomes" id="UP000006860"/>
    </source>
</evidence>
<dbReference type="InterPro" id="IPR035873">
    <property type="entry name" value="PhpC"/>
</dbReference>
<dbReference type="FunFam" id="3.40.50.1970:FF:000003">
    <property type="entry name" value="Alcohol dehydrogenase, iron-containing"/>
    <property type="match status" value="1"/>
</dbReference>
<dbReference type="STRING" id="756272.Plabr_3877"/>
<dbReference type="InterPro" id="IPR018211">
    <property type="entry name" value="ADH_Fe_CS"/>
</dbReference>
<dbReference type="eggNOG" id="COG1454">
    <property type="taxonomic scope" value="Bacteria"/>
</dbReference>
<dbReference type="RefSeq" id="WP_013630173.1">
    <property type="nucleotide sequence ID" value="NC_015174.1"/>
</dbReference>
<gene>
    <name evidence="5" type="ordered locus">Plabr_3877</name>
</gene>
<dbReference type="HOGENOM" id="CLU_007207_0_0_0"/>
<sequence length="402" mass="42794">MRQHHDDSLTQSCQSVEAAAVDQVVYLHAGALAELENVVADRSATSIFLVVDKAASQNSGASPVLDHCLCNCQVTRFSDFEPNPKIEDVERGVREFRTVDPDLVIAFGGGTAIDLAKMIGSFASHDASARQLATGKVPMRNPGPALIAIPTTSGTGSEATHFAVVYVEGKKYSVAQPFLRPDVAIIDPSLTASLPPAMTIATGLDALCQAIESIWAVGATEESVRYAERAAEMAWQHLPAAAHHPTSEARLAMSRASHLAGKAINISKTTLPHAASYAITSQHGIPHGTAVAMTLSQTLAFNLEVTEQDCLDPRGPAEVKRRLGIVLDLLEASDVHEACDRIQAFLANLGTPGTLQQAGIESEEELKALASQVNPLRLSNNPRRPTPFDLIQILSGRGLNPK</sequence>
<dbReference type="GO" id="GO:0017000">
    <property type="term" value="P:antibiotic biosynthetic process"/>
    <property type="evidence" value="ECO:0007669"/>
    <property type="project" value="InterPro"/>
</dbReference>
<dbReference type="KEGG" id="pbs:Plabr_3877"/>
<dbReference type="InterPro" id="IPR001670">
    <property type="entry name" value="ADH_Fe/GldA"/>
</dbReference>
<reference evidence="6" key="1">
    <citation type="submission" date="2011-02" db="EMBL/GenBank/DDBJ databases">
        <title>The complete genome of Planctomyces brasiliensis DSM 5305.</title>
        <authorList>
            <person name="Lucas S."/>
            <person name="Copeland A."/>
            <person name="Lapidus A."/>
            <person name="Bruce D."/>
            <person name="Goodwin L."/>
            <person name="Pitluck S."/>
            <person name="Kyrpides N."/>
            <person name="Mavromatis K."/>
            <person name="Pagani I."/>
            <person name="Ivanova N."/>
            <person name="Ovchinnikova G."/>
            <person name="Lu M."/>
            <person name="Detter J.C."/>
            <person name="Han C."/>
            <person name="Land M."/>
            <person name="Hauser L."/>
            <person name="Markowitz V."/>
            <person name="Cheng J.-F."/>
            <person name="Hugenholtz P."/>
            <person name="Woyke T."/>
            <person name="Wu D."/>
            <person name="Tindall B."/>
            <person name="Pomrenke H.G."/>
            <person name="Brambilla E."/>
            <person name="Klenk H.-P."/>
            <person name="Eisen J.A."/>
        </authorList>
    </citation>
    <scope>NUCLEOTIDE SEQUENCE [LARGE SCALE GENOMIC DNA]</scope>
    <source>
        <strain evidence="6">ATCC 49424 / DSM 5305 / JCM 21570 / NBRC 103401 / IFAM 1448</strain>
    </source>
</reference>
<keyword evidence="6" id="KW-1185">Reference proteome</keyword>
<dbReference type="EMBL" id="CP002546">
    <property type="protein sequence ID" value="ADY61456.1"/>
    <property type="molecule type" value="Genomic_DNA"/>
</dbReference>
<protein>
    <submittedName>
        <fullName evidence="5">Alcohol dehydrogenase</fullName>
        <ecNumber evidence="5">1.1.1.1</ecNumber>
    </submittedName>
</protein>
<organism evidence="5 6">
    <name type="scientific">Rubinisphaera brasiliensis (strain ATCC 49424 / DSM 5305 / JCM 21570 / IAM 15109 / NBRC 103401 / IFAM 1448)</name>
    <name type="common">Planctomyces brasiliensis</name>
    <dbReference type="NCBI Taxonomy" id="756272"/>
    <lineage>
        <taxon>Bacteria</taxon>
        <taxon>Pseudomonadati</taxon>
        <taxon>Planctomycetota</taxon>
        <taxon>Planctomycetia</taxon>
        <taxon>Planctomycetales</taxon>
        <taxon>Planctomycetaceae</taxon>
        <taxon>Rubinisphaera</taxon>
    </lineage>
</organism>
<dbReference type="PANTHER" id="PTHR11496:SF103">
    <property type="entry name" value="DEHYDROGENASE, PUTATIVE-RELATED"/>
    <property type="match status" value="1"/>
</dbReference>
<dbReference type="GO" id="GO:0004022">
    <property type="term" value="F:alcohol dehydrogenase (NAD+) activity"/>
    <property type="evidence" value="ECO:0007669"/>
    <property type="project" value="UniProtKB-EC"/>
</dbReference>
<dbReference type="EC" id="1.1.1.1" evidence="5"/>
<dbReference type="SUPFAM" id="SSF56796">
    <property type="entry name" value="Dehydroquinate synthase-like"/>
    <property type="match status" value="1"/>
</dbReference>
<evidence type="ECO:0000259" key="4">
    <source>
        <dbReference type="Pfam" id="PF25137"/>
    </source>
</evidence>
<keyword evidence="2 5" id="KW-0560">Oxidoreductase</keyword>
<dbReference type="CDD" id="cd08182">
    <property type="entry name" value="HEPD"/>
    <property type="match status" value="1"/>
</dbReference>
<evidence type="ECO:0000313" key="5">
    <source>
        <dbReference type="EMBL" id="ADY61456.1"/>
    </source>
</evidence>
<dbReference type="Gene3D" id="3.40.50.1970">
    <property type="match status" value="1"/>
</dbReference>
<dbReference type="GO" id="GO:0046872">
    <property type="term" value="F:metal ion binding"/>
    <property type="evidence" value="ECO:0007669"/>
    <property type="project" value="InterPro"/>
</dbReference>
<comment type="similarity">
    <text evidence="1">Belongs to the iron-containing alcohol dehydrogenase family.</text>
</comment>
<dbReference type="PROSITE" id="PS00913">
    <property type="entry name" value="ADH_IRON_1"/>
    <property type="match status" value="1"/>
</dbReference>
<dbReference type="OrthoDB" id="9804734at2"/>
<feature type="domain" description="Alcohol dehydrogenase iron-type/glycerol dehydrogenase GldA" evidence="3">
    <location>
        <begin position="25"/>
        <end position="188"/>
    </location>
</feature>
<dbReference type="Pfam" id="PF25137">
    <property type="entry name" value="ADH_Fe_C"/>
    <property type="match status" value="1"/>
</dbReference>
<accession>F0STI7</accession>
<dbReference type="PANTHER" id="PTHR11496">
    <property type="entry name" value="ALCOHOL DEHYDROGENASE"/>
    <property type="match status" value="1"/>
</dbReference>
<dbReference type="Proteomes" id="UP000006860">
    <property type="component" value="Chromosome"/>
</dbReference>
<dbReference type="InterPro" id="IPR056798">
    <property type="entry name" value="ADH_Fe_C"/>
</dbReference>
<dbReference type="AlphaFoldDB" id="F0STI7"/>
<dbReference type="Gene3D" id="1.20.1090.10">
    <property type="entry name" value="Dehydroquinate synthase-like - alpha domain"/>
    <property type="match status" value="1"/>
</dbReference>
<feature type="domain" description="Fe-containing alcohol dehydrogenase-like C-terminal" evidence="4">
    <location>
        <begin position="199"/>
        <end position="395"/>
    </location>
</feature>
<dbReference type="SMR" id="F0STI7"/>
<evidence type="ECO:0000259" key="3">
    <source>
        <dbReference type="Pfam" id="PF00465"/>
    </source>
</evidence>